<dbReference type="EMBL" id="CP022987">
    <property type="protein sequence ID" value="QAA93184.1"/>
    <property type="molecule type" value="Genomic_DNA"/>
</dbReference>
<reference evidence="1 2" key="1">
    <citation type="submission" date="2017-08" db="EMBL/GenBank/DDBJ databases">
        <authorList>
            <person name="Park S.-J."/>
            <person name="Kim H."/>
        </authorList>
    </citation>
    <scope>NUCLEOTIDE SEQUENCE [LARGE SCALE GENOMIC DNA]</scope>
    <source>
        <strain evidence="2">ye3</strain>
    </source>
</reference>
<proteinExistence type="predicted"/>
<evidence type="ECO:0000313" key="1">
    <source>
        <dbReference type="EMBL" id="QAA93184.1"/>
    </source>
</evidence>
<dbReference type="AlphaFoldDB" id="A0A410GA52"/>
<accession>A0A410GA52</accession>
<organism evidence="1 2">
    <name type="scientific">Pollutimonas thiosulfatoxidans</name>
    <dbReference type="NCBI Taxonomy" id="2028345"/>
    <lineage>
        <taxon>Bacteria</taxon>
        <taxon>Pseudomonadati</taxon>
        <taxon>Pseudomonadota</taxon>
        <taxon>Betaproteobacteria</taxon>
        <taxon>Burkholderiales</taxon>
        <taxon>Alcaligenaceae</taxon>
        <taxon>Pollutimonas</taxon>
    </lineage>
</organism>
<dbReference type="Proteomes" id="UP000283474">
    <property type="component" value="Chromosome"/>
</dbReference>
<gene>
    <name evidence="1" type="ORF">CKA81_04525</name>
</gene>
<dbReference type="Pfam" id="PF03860">
    <property type="entry name" value="Csp"/>
    <property type="match status" value="1"/>
</dbReference>
<protein>
    <recommendedName>
        <fullName evidence="3">Four-helix bundle copper-binding protein</fullName>
    </recommendedName>
</protein>
<evidence type="ECO:0008006" key="3">
    <source>
        <dbReference type="Google" id="ProtNLM"/>
    </source>
</evidence>
<dbReference type="InterPro" id="IPR005560">
    <property type="entry name" value="Csp_YhjQ"/>
</dbReference>
<keyword evidence="2" id="KW-1185">Reference proteome</keyword>
<sequence>MCSNVVQECASICEACVQECSQHQMKHYQHRAEACRKCVEVFE</sequence>
<dbReference type="Gene3D" id="1.20.1270.360">
    <property type="match status" value="1"/>
</dbReference>
<dbReference type="KEGG" id="pus:CKA81_04525"/>
<name>A0A410GA52_9BURK</name>
<evidence type="ECO:0000313" key="2">
    <source>
        <dbReference type="Proteomes" id="UP000283474"/>
    </source>
</evidence>